<reference evidence="2" key="1">
    <citation type="journal article" date="2019" name="Int. J. Syst. Evol. Microbiol.">
        <title>The Global Catalogue of Microorganisms (GCM) 10K type strain sequencing project: providing services to taxonomists for standard genome sequencing and annotation.</title>
        <authorList>
            <consortium name="The Broad Institute Genomics Platform"/>
            <consortium name="The Broad Institute Genome Sequencing Center for Infectious Disease"/>
            <person name="Wu L."/>
            <person name="Ma J."/>
        </authorList>
    </citation>
    <scope>NUCLEOTIDE SEQUENCE [LARGE SCALE GENOMIC DNA]</scope>
    <source>
        <strain evidence="2">JCM 17626</strain>
    </source>
</reference>
<sequence length="100" mass="11522">MIGLIRDDKTPLPNVSIVYDSLDVLSPRNVTTNNKGQFILPKIEMKNYQNFIKSIKEINSMIIIKKKGYDTKKINLKTYDTNKDTIDIGTIYLKVNNQTQ</sequence>
<evidence type="ECO:0008006" key="3">
    <source>
        <dbReference type="Google" id="ProtNLM"/>
    </source>
</evidence>
<dbReference type="InterPro" id="IPR008969">
    <property type="entry name" value="CarboxyPept-like_regulatory"/>
</dbReference>
<organism evidence="1 2">
    <name type="scientific">Pedobacter jeongneungensis</name>
    <dbReference type="NCBI Taxonomy" id="947309"/>
    <lineage>
        <taxon>Bacteria</taxon>
        <taxon>Pseudomonadati</taxon>
        <taxon>Bacteroidota</taxon>
        <taxon>Sphingobacteriia</taxon>
        <taxon>Sphingobacteriales</taxon>
        <taxon>Sphingobacteriaceae</taxon>
        <taxon>Pedobacter</taxon>
    </lineage>
</organism>
<dbReference type="SUPFAM" id="SSF49464">
    <property type="entry name" value="Carboxypeptidase regulatory domain-like"/>
    <property type="match status" value="1"/>
</dbReference>
<evidence type="ECO:0000313" key="2">
    <source>
        <dbReference type="Proteomes" id="UP001501772"/>
    </source>
</evidence>
<comment type="caution">
    <text evidence="1">The sequence shown here is derived from an EMBL/GenBank/DDBJ whole genome shotgun (WGS) entry which is preliminary data.</text>
</comment>
<proteinExistence type="predicted"/>
<gene>
    <name evidence="1" type="ORF">GCM10022289_13220</name>
</gene>
<name>A0ABP8B9D3_9SPHI</name>
<dbReference type="Proteomes" id="UP001501772">
    <property type="component" value="Unassembled WGS sequence"/>
</dbReference>
<dbReference type="EMBL" id="BAABBY010000003">
    <property type="protein sequence ID" value="GAA4200830.1"/>
    <property type="molecule type" value="Genomic_DNA"/>
</dbReference>
<keyword evidence="2" id="KW-1185">Reference proteome</keyword>
<protein>
    <recommendedName>
        <fullName evidence="3">Carboxypeptidase regulatory-like domain-containing protein</fullName>
    </recommendedName>
</protein>
<evidence type="ECO:0000313" key="1">
    <source>
        <dbReference type="EMBL" id="GAA4200830.1"/>
    </source>
</evidence>
<accession>A0ABP8B9D3</accession>